<dbReference type="InterPro" id="IPR000515">
    <property type="entry name" value="MetI-like"/>
</dbReference>
<feature type="transmembrane region" description="Helical" evidence="7">
    <location>
        <begin position="247"/>
        <end position="268"/>
    </location>
</feature>
<evidence type="ECO:0000313" key="10">
    <source>
        <dbReference type="Proteomes" id="UP001156389"/>
    </source>
</evidence>
<evidence type="ECO:0000313" key="9">
    <source>
        <dbReference type="EMBL" id="MCT2591719.1"/>
    </source>
</evidence>
<feature type="transmembrane region" description="Helical" evidence="7">
    <location>
        <begin position="21"/>
        <end position="39"/>
    </location>
</feature>
<dbReference type="RefSeq" id="WP_260219056.1">
    <property type="nucleotide sequence ID" value="NZ_JAJAGO010000008.1"/>
</dbReference>
<dbReference type="InterPro" id="IPR035906">
    <property type="entry name" value="MetI-like_sf"/>
</dbReference>
<keyword evidence="3" id="KW-1003">Cell membrane</keyword>
<evidence type="ECO:0000256" key="2">
    <source>
        <dbReference type="ARBA" id="ARBA00022448"/>
    </source>
</evidence>
<sequence>MTSATKRSRNPLGGRNVPGGLAGWLWLAVIVLPVYYIVVTSLRPREDYFTENPLSLPSAPTLDAYGRVLENDFARYFLNSVLVTAGSVVVTLAVSLMAAYVVVRSRTRFAGNLLRLVLLGIAIPIQAAIIPVYYLIVELGLYDTLLAIALPSIAFAIPITVLILVNFLRDVPGELFESMRLDGAGEWRMLGSLVLPLCRPALVAVAVYDALQVWNGFLFPLILTQSEETRVLPLSLWTFEGEFTADVPAVLAAVVLSVIPVLAAYAVARRHLVSGLTAGFGK</sequence>
<keyword evidence="10" id="KW-1185">Reference proteome</keyword>
<name>A0ABT2JUZ6_9ACTN</name>
<feature type="transmembrane region" description="Helical" evidence="7">
    <location>
        <begin position="148"/>
        <end position="168"/>
    </location>
</feature>
<feature type="domain" description="ABC transmembrane type-1" evidence="8">
    <location>
        <begin position="77"/>
        <end position="268"/>
    </location>
</feature>
<proteinExistence type="inferred from homology"/>
<dbReference type="Pfam" id="PF00528">
    <property type="entry name" value="BPD_transp_1"/>
    <property type="match status" value="1"/>
</dbReference>
<dbReference type="Proteomes" id="UP001156389">
    <property type="component" value="Unassembled WGS sequence"/>
</dbReference>
<feature type="transmembrane region" description="Helical" evidence="7">
    <location>
        <begin position="113"/>
        <end position="136"/>
    </location>
</feature>
<dbReference type="EMBL" id="JAJAGO010000008">
    <property type="protein sequence ID" value="MCT2591719.1"/>
    <property type="molecule type" value="Genomic_DNA"/>
</dbReference>
<evidence type="ECO:0000256" key="1">
    <source>
        <dbReference type="ARBA" id="ARBA00004651"/>
    </source>
</evidence>
<dbReference type="PANTHER" id="PTHR43744:SF12">
    <property type="entry name" value="ABC TRANSPORTER PERMEASE PROTEIN MG189-RELATED"/>
    <property type="match status" value="1"/>
</dbReference>
<keyword evidence="2 7" id="KW-0813">Transport</keyword>
<keyword evidence="5 7" id="KW-1133">Transmembrane helix</keyword>
<feature type="transmembrane region" description="Helical" evidence="7">
    <location>
        <begin position="189"/>
        <end position="211"/>
    </location>
</feature>
<dbReference type="SUPFAM" id="SSF161098">
    <property type="entry name" value="MetI-like"/>
    <property type="match status" value="1"/>
</dbReference>
<gene>
    <name evidence="9" type="ORF">LHJ74_17745</name>
</gene>
<evidence type="ECO:0000256" key="6">
    <source>
        <dbReference type="ARBA" id="ARBA00023136"/>
    </source>
</evidence>
<feature type="transmembrane region" description="Helical" evidence="7">
    <location>
        <begin position="76"/>
        <end position="101"/>
    </location>
</feature>
<comment type="similarity">
    <text evidence="7">Belongs to the binding-protein-dependent transport system permease family.</text>
</comment>
<evidence type="ECO:0000256" key="4">
    <source>
        <dbReference type="ARBA" id="ARBA00022692"/>
    </source>
</evidence>
<keyword evidence="6 7" id="KW-0472">Membrane</keyword>
<dbReference type="PANTHER" id="PTHR43744">
    <property type="entry name" value="ABC TRANSPORTER PERMEASE PROTEIN MG189-RELATED-RELATED"/>
    <property type="match status" value="1"/>
</dbReference>
<evidence type="ECO:0000256" key="7">
    <source>
        <dbReference type="RuleBase" id="RU363032"/>
    </source>
</evidence>
<comment type="subcellular location">
    <subcellularLocation>
        <location evidence="1 7">Cell membrane</location>
        <topology evidence="1 7">Multi-pass membrane protein</topology>
    </subcellularLocation>
</comment>
<evidence type="ECO:0000259" key="8">
    <source>
        <dbReference type="PROSITE" id="PS50928"/>
    </source>
</evidence>
<dbReference type="PROSITE" id="PS50928">
    <property type="entry name" value="ABC_TM1"/>
    <property type="match status" value="1"/>
</dbReference>
<keyword evidence="4 7" id="KW-0812">Transmembrane</keyword>
<comment type="caution">
    <text evidence="9">The sequence shown here is derived from an EMBL/GenBank/DDBJ whole genome shotgun (WGS) entry which is preliminary data.</text>
</comment>
<reference evidence="9 10" key="1">
    <citation type="submission" date="2021-10" db="EMBL/GenBank/DDBJ databases">
        <title>Streptomyces gossypii sp. nov., isolated from soil collected from cotton field.</title>
        <authorList>
            <person name="Ge X."/>
            <person name="Chen X."/>
            <person name="Liu W."/>
        </authorList>
    </citation>
    <scope>NUCLEOTIDE SEQUENCE [LARGE SCALE GENOMIC DNA]</scope>
    <source>
        <strain evidence="9 10">N2-109</strain>
    </source>
</reference>
<accession>A0ABT2JUZ6</accession>
<dbReference type="CDD" id="cd06261">
    <property type="entry name" value="TM_PBP2"/>
    <property type="match status" value="1"/>
</dbReference>
<organism evidence="9 10">
    <name type="scientific">Streptomyces gossypii</name>
    <dbReference type="NCBI Taxonomy" id="2883101"/>
    <lineage>
        <taxon>Bacteria</taxon>
        <taxon>Bacillati</taxon>
        <taxon>Actinomycetota</taxon>
        <taxon>Actinomycetes</taxon>
        <taxon>Kitasatosporales</taxon>
        <taxon>Streptomycetaceae</taxon>
        <taxon>Streptomyces</taxon>
    </lineage>
</organism>
<protein>
    <submittedName>
        <fullName evidence="9">Carbohydrate ABC transporter permease</fullName>
    </submittedName>
</protein>
<evidence type="ECO:0000256" key="5">
    <source>
        <dbReference type="ARBA" id="ARBA00022989"/>
    </source>
</evidence>
<evidence type="ECO:0000256" key="3">
    <source>
        <dbReference type="ARBA" id="ARBA00022475"/>
    </source>
</evidence>
<dbReference type="Gene3D" id="1.10.3720.10">
    <property type="entry name" value="MetI-like"/>
    <property type="match status" value="1"/>
</dbReference>